<keyword evidence="1" id="KW-0479">Metal-binding</keyword>
<accession>A0A0G4IAY1</accession>
<evidence type="ECO:0000256" key="6">
    <source>
        <dbReference type="SAM" id="Phobius"/>
    </source>
</evidence>
<evidence type="ECO:0000256" key="2">
    <source>
        <dbReference type="ARBA" id="ARBA00022771"/>
    </source>
</evidence>
<dbReference type="GO" id="GO:0008270">
    <property type="term" value="F:zinc ion binding"/>
    <property type="evidence" value="ECO:0007669"/>
    <property type="project" value="UniProtKB-KW"/>
</dbReference>
<dbReference type="PANTHER" id="PTHR10634">
    <property type="entry name" value="AN1-TYPE ZINC FINGER PROTEIN"/>
    <property type="match status" value="1"/>
</dbReference>
<dbReference type="InterPro" id="IPR009305">
    <property type="entry name" value="Mpo1-like"/>
</dbReference>
<proteinExistence type="predicted"/>
<dbReference type="VEuPathDB" id="CryptoDB:Cvel_12710"/>
<dbReference type="InterPro" id="IPR050652">
    <property type="entry name" value="AN1_A20_ZnFinger"/>
</dbReference>
<evidence type="ECO:0000256" key="4">
    <source>
        <dbReference type="PROSITE-ProRule" id="PRU00449"/>
    </source>
</evidence>
<dbReference type="SMART" id="SM00154">
    <property type="entry name" value="ZnF_AN1"/>
    <property type="match status" value="1"/>
</dbReference>
<evidence type="ECO:0000259" key="7">
    <source>
        <dbReference type="PROSITE" id="PS51039"/>
    </source>
</evidence>
<keyword evidence="6" id="KW-0472">Membrane</keyword>
<dbReference type="Gene3D" id="4.10.1110.10">
    <property type="entry name" value="AN1-like Zinc finger"/>
    <property type="match status" value="1"/>
</dbReference>
<dbReference type="AlphaFoldDB" id="A0A0G4IAY1"/>
<feature type="domain" description="AN1-type" evidence="7">
    <location>
        <begin position="1"/>
        <end position="47"/>
    </location>
</feature>
<evidence type="ECO:0000313" key="8">
    <source>
        <dbReference type="EMBL" id="CEM54355.1"/>
    </source>
</evidence>
<organism evidence="8">
    <name type="scientific">Chromera velia CCMP2878</name>
    <dbReference type="NCBI Taxonomy" id="1169474"/>
    <lineage>
        <taxon>Eukaryota</taxon>
        <taxon>Sar</taxon>
        <taxon>Alveolata</taxon>
        <taxon>Colpodellida</taxon>
        <taxon>Chromeraceae</taxon>
        <taxon>Chromera</taxon>
    </lineage>
</organism>
<name>A0A0G4IAY1_9ALVE</name>
<dbReference type="PROSITE" id="PS51039">
    <property type="entry name" value="ZF_AN1"/>
    <property type="match status" value="1"/>
</dbReference>
<keyword evidence="2 4" id="KW-0863">Zinc-finger</keyword>
<evidence type="ECO:0000256" key="3">
    <source>
        <dbReference type="ARBA" id="ARBA00022833"/>
    </source>
</evidence>
<dbReference type="PANTHER" id="PTHR10634:SF67">
    <property type="entry name" value="AN1-TYPE ZINC FINGER PROTEIN 3"/>
    <property type="match status" value="1"/>
</dbReference>
<dbReference type="Pfam" id="PF01428">
    <property type="entry name" value="zf-AN1"/>
    <property type="match status" value="1"/>
</dbReference>
<keyword evidence="3" id="KW-0862">Zinc</keyword>
<gene>
    <name evidence="8" type="ORF">Cvel_12710</name>
</gene>
<feature type="transmembrane region" description="Helical" evidence="6">
    <location>
        <begin position="102"/>
        <end position="120"/>
    </location>
</feature>
<protein>
    <recommendedName>
        <fullName evidence="7">AN1-type domain-containing protein</fullName>
    </recommendedName>
</protein>
<sequence>MSTTCSACSTRITLVQSVIKCRCGEAFCDRHRTPSAHSCSFDYETHGKERLRKELKTGTESSRPTARGDGIAGSSSSSSSSSSYEAAWKNYEQSHASRNVRICHSIGLLILLWYAFWSLVGFSLRPLLWGVLLSLVCAKGSHFLFVESAREDFEGIQLVPIRLRHWLGLQVSDNSRAKEVHWCRGCLWSLGETVKAPLVMLQVENEGLLENLCNIITAGGTNCLTGQLKPPTQTANRKRSWTHLWNVLSNFFSKSMAR</sequence>
<evidence type="ECO:0000256" key="1">
    <source>
        <dbReference type="ARBA" id="ARBA00022723"/>
    </source>
</evidence>
<dbReference type="Pfam" id="PF06127">
    <property type="entry name" value="Mpo1-like"/>
    <property type="match status" value="1"/>
</dbReference>
<dbReference type="SUPFAM" id="SSF118310">
    <property type="entry name" value="AN1-like Zinc finger"/>
    <property type="match status" value="1"/>
</dbReference>
<dbReference type="EMBL" id="CDMZ01005780">
    <property type="protein sequence ID" value="CEM54355.1"/>
    <property type="molecule type" value="Genomic_DNA"/>
</dbReference>
<feature type="region of interest" description="Disordered" evidence="5">
    <location>
        <begin position="54"/>
        <end position="82"/>
    </location>
</feature>
<dbReference type="InterPro" id="IPR035896">
    <property type="entry name" value="AN1-like_Znf"/>
</dbReference>
<dbReference type="InterPro" id="IPR000058">
    <property type="entry name" value="Znf_AN1"/>
</dbReference>
<reference evidence="8" key="1">
    <citation type="submission" date="2014-11" db="EMBL/GenBank/DDBJ databases">
        <authorList>
            <person name="Otto D Thomas"/>
            <person name="Naeem Raeece"/>
        </authorList>
    </citation>
    <scope>NUCLEOTIDE SEQUENCE</scope>
</reference>
<keyword evidence="6" id="KW-1133">Transmembrane helix</keyword>
<keyword evidence="6" id="KW-0812">Transmembrane</keyword>
<evidence type="ECO:0000256" key="5">
    <source>
        <dbReference type="SAM" id="MobiDB-lite"/>
    </source>
</evidence>